<dbReference type="InterPro" id="IPR043906">
    <property type="entry name" value="Gfo/Idh/MocA_OxRdtase_bact_C"/>
</dbReference>
<evidence type="ECO:0000313" key="2">
    <source>
        <dbReference type="EMBL" id="GAI53197.1"/>
    </source>
</evidence>
<protein>
    <recommendedName>
        <fullName evidence="1">Gfo/Idh/MocA-like oxidoreductase bacterial type C-terminal domain-containing protein</fullName>
    </recommendedName>
</protein>
<proteinExistence type="predicted"/>
<sequence>MGTVWYGSDGWLHVNRGGKIEASNKNILKEKLGRDDTPLYKSTDHSRNFIDCVISRKETVTPVDIGHHSISAGLLGEIAIITGQKLEWDPDKEVFINNDQANRLLKRPYRAPWKFPV</sequence>
<dbReference type="Pfam" id="PF19051">
    <property type="entry name" value="GFO_IDH_MocA_C2"/>
    <property type="match status" value="1"/>
</dbReference>
<evidence type="ECO:0000259" key="1">
    <source>
        <dbReference type="Pfam" id="PF19051"/>
    </source>
</evidence>
<reference evidence="2" key="1">
    <citation type="journal article" date="2014" name="Front. Microbiol.">
        <title>High frequency of phylogenetically diverse reductive dehalogenase-homologous genes in deep subseafloor sedimentary metagenomes.</title>
        <authorList>
            <person name="Kawai M."/>
            <person name="Futagami T."/>
            <person name="Toyoda A."/>
            <person name="Takaki Y."/>
            <person name="Nishi S."/>
            <person name="Hori S."/>
            <person name="Arai W."/>
            <person name="Tsubouchi T."/>
            <person name="Morono Y."/>
            <person name="Uchiyama I."/>
            <person name="Ito T."/>
            <person name="Fujiyama A."/>
            <person name="Inagaki F."/>
            <person name="Takami H."/>
        </authorList>
    </citation>
    <scope>NUCLEOTIDE SEQUENCE</scope>
    <source>
        <strain evidence="2">Expedition CK06-06</strain>
    </source>
</reference>
<organism evidence="2">
    <name type="scientific">marine sediment metagenome</name>
    <dbReference type="NCBI Taxonomy" id="412755"/>
    <lineage>
        <taxon>unclassified sequences</taxon>
        <taxon>metagenomes</taxon>
        <taxon>ecological metagenomes</taxon>
    </lineage>
</organism>
<name>X1PA63_9ZZZZ</name>
<feature type="domain" description="Gfo/Idh/MocA-like oxidoreductase bacterial type C-terminal" evidence="1">
    <location>
        <begin position="42"/>
        <end position="114"/>
    </location>
</feature>
<dbReference type="AlphaFoldDB" id="X1PA63"/>
<gene>
    <name evidence="2" type="ORF">S06H3_61512</name>
</gene>
<accession>X1PA63</accession>
<comment type="caution">
    <text evidence="2">The sequence shown here is derived from an EMBL/GenBank/DDBJ whole genome shotgun (WGS) entry which is preliminary data.</text>
</comment>
<dbReference type="EMBL" id="BARV01040354">
    <property type="protein sequence ID" value="GAI53197.1"/>
    <property type="molecule type" value="Genomic_DNA"/>
</dbReference>